<dbReference type="InterPro" id="IPR008869">
    <property type="entry name" value="MlaC/ttg2D"/>
</dbReference>
<keyword evidence="1" id="KW-0732">Signal</keyword>
<keyword evidence="3" id="KW-1185">Reference proteome</keyword>
<dbReference type="Gene3D" id="3.10.450.710">
    <property type="entry name" value="Tgt2/MlaC"/>
    <property type="match status" value="1"/>
</dbReference>
<evidence type="ECO:0000313" key="2">
    <source>
        <dbReference type="EMBL" id="MBM0107072.1"/>
    </source>
</evidence>
<sequence length="223" mass="24920">MNIFVKQTRRNILSAGLALAATFGLFAGGVQAADDVSKLGPQELVSKVANDTLKDLDANRAEYAKNKGKVRELVDKNMLPYFDTAYSAQLVLAKHWRTATPEQRKRFVEAFYQSLLQNYGEALLEFTPDRLRILPFQGNPDDKVATVRTEIRRDNGSRVPVNYSLRKTDTGWKAYDVQIEGVSYVKSFRTDFGAEIQQKGLEAVIERLESQVASGTVKKPTAA</sequence>
<reference evidence="2 3" key="1">
    <citation type="journal article" date="2021" name="Int. J. Syst. Evol. Microbiol.">
        <title>Steroidobacter gossypii sp. nov., isolated from soil of cotton cropping field.</title>
        <authorList>
            <person name="Huang R."/>
            <person name="Yang S."/>
            <person name="Zhen C."/>
            <person name="Liu W."/>
        </authorList>
    </citation>
    <scope>NUCLEOTIDE SEQUENCE [LARGE SCALE GENOMIC DNA]</scope>
    <source>
        <strain evidence="2 3">S1-65</strain>
    </source>
</reference>
<dbReference type="PANTHER" id="PTHR36573:SF1">
    <property type="entry name" value="INTERMEMBRANE PHOSPHOLIPID TRANSPORT SYSTEM BINDING PROTEIN MLAC"/>
    <property type="match status" value="1"/>
</dbReference>
<feature type="chain" id="PRO_5047328962" evidence="1">
    <location>
        <begin position="33"/>
        <end position="223"/>
    </location>
</feature>
<dbReference type="PANTHER" id="PTHR36573">
    <property type="entry name" value="INTERMEMBRANE PHOSPHOLIPID TRANSPORT SYSTEM BINDING PROTEIN MLAC"/>
    <property type="match status" value="1"/>
</dbReference>
<proteinExistence type="predicted"/>
<comment type="caution">
    <text evidence="2">The sequence shown here is derived from an EMBL/GenBank/DDBJ whole genome shotgun (WGS) entry which is preliminary data.</text>
</comment>
<feature type="signal peptide" evidence="1">
    <location>
        <begin position="1"/>
        <end position="32"/>
    </location>
</feature>
<protein>
    <submittedName>
        <fullName evidence="2">ABC transporter substrate-binding protein</fullName>
    </submittedName>
</protein>
<dbReference type="Proteomes" id="UP000661077">
    <property type="component" value="Unassembled WGS sequence"/>
</dbReference>
<gene>
    <name evidence="2" type="ORF">JM946_20245</name>
</gene>
<evidence type="ECO:0000256" key="1">
    <source>
        <dbReference type="SAM" id="SignalP"/>
    </source>
</evidence>
<dbReference type="Pfam" id="PF05494">
    <property type="entry name" value="MlaC"/>
    <property type="match status" value="1"/>
</dbReference>
<accession>A0ABS1X1G3</accession>
<dbReference type="RefSeq" id="WP_203169180.1">
    <property type="nucleotide sequence ID" value="NZ_JAEVLS010000004.1"/>
</dbReference>
<dbReference type="EMBL" id="JAEVLS010000004">
    <property type="protein sequence ID" value="MBM0107072.1"/>
    <property type="molecule type" value="Genomic_DNA"/>
</dbReference>
<dbReference type="InterPro" id="IPR042245">
    <property type="entry name" value="Tgt2/MlaC_sf"/>
</dbReference>
<evidence type="ECO:0000313" key="3">
    <source>
        <dbReference type="Proteomes" id="UP000661077"/>
    </source>
</evidence>
<organism evidence="2 3">
    <name type="scientific">Steroidobacter gossypii</name>
    <dbReference type="NCBI Taxonomy" id="2805490"/>
    <lineage>
        <taxon>Bacteria</taxon>
        <taxon>Pseudomonadati</taxon>
        <taxon>Pseudomonadota</taxon>
        <taxon>Gammaproteobacteria</taxon>
        <taxon>Steroidobacterales</taxon>
        <taxon>Steroidobacteraceae</taxon>
        <taxon>Steroidobacter</taxon>
    </lineage>
</organism>
<dbReference type="PIRSF" id="PIRSF004649">
    <property type="entry name" value="MlaC"/>
    <property type="match status" value="1"/>
</dbReference>
<name>A0ABS1X1G3_9GAMM</name>